<evidence type="ECO:0000313" key="9">
    <source>
        <dbReference type="Proteomes" id="UP000030403"/>
    </source>
</evidence>
<dbReference type="eggNOG" id="COG1284">
    <property type="taxonomic scope" value="Bacteria"/>
</dbReference>
<feature type="transmembrane region" description="Helical" evidence="6">
    <location>
        <begin position="175"/>
        <end position="192"/>
    </location>
</feature>
<keyword evidence="4 6" id="KW-1133">Transmembrane helix</keyword>
<evidence type="ECO:0000256" key="5">
    <source>
        <dbReference type="ARBA" id="ARBA00023136"/>
    </source>
</evidence>
<organism evidence="8 9">
    <name type="scientific">Pontibacillus marinus BH030004 = DSM 16465</name>
    <dbReference type="NCBI Taxonomy" id="1385511"/>
    <lineage>
        <taxon>Bacteria</taxon>
        <taxon>Bacillati</taxon>
        <taxon>Bacillota</taxon>
        <taxon>Bacilli</taxon>
        <taxon>Bacillales</taxon>
        <taxon>Bacillaceae</taxon>
        <taxon>Pontibacillus</taxon>
    </lineage>
</organism>
<protein>
    <submittedName>
        <fullName evidence="8">Membrane protein</fullName>
    </submittedName>
</protein>
<dbReference type="PANTHER" id="PTHR33545:SF5">
    <property type="entry name" value="UPF0750 MEMBRANE PROTEIN YITT"/>
    <property type="match status" value="1"/>
</dbReference>
<feature type="transmembrane region" description="Helical" evidence="6">
    <location>
        <begin position="5"/>
        <end position="26"/>
    </location>
</feature>
<dbReference type="STRING" id="1385511.GCA_000425225_02198"/>
<evidence type="ECO:0000256" key="2">
    <source>
        <dbReference type="ARBA" id="ARBA00022475"/>
    </source>
</evidence>
<keyword evidence="9" id="KW-1185">Reference proteome</keyword>
<reference evidence="8 9" key="1">
    <citation type="submission" date="2013-08" db="EMBL/GenBank/DDBJ databases">
        <authorList>
            <person name="Huang J."/>
            <person name="Wang G."/>
        </authorList>
    </citation>
    <scope>NUCLEOTIDE SEQUENCE [LARGE SCALE GENOMIC DNA]</scope>
    <source>
        <strain evidence="8 9">BH030004</strain>
    </source>
</reference>
<dbReference type="GO" id="GO:0005886">
    <property type="term" value="C:plasma membrane"/>
    <property type="evidence" value="ECO:0007669"/>
    <property type="project" value="UniProtKB-SubCell"/>
</dbReference>
<dbReference type="InterPro" id="IPR015867">
    <property type="entry name" value="N-reg_PII/ATP_PRibTrfase_C"/>
</dbReference>
<dbReference type="Pfam" id="PF10035">
    <property type="entry name" value="DUF2179"/>
    <property type="match status" value="1"/>
</dbReference>
<keyword evidence="2" id="KW-1003">Cell membrane</keyword>
<dbReference type="OrthoDB" id="1758221at2"/>
<dbReference type="CDD" id="cd16380">
    <property type="entry name" value="YitT_C"/>
    <property type="match status" value="1"/>
</dbReference>
<feature type="transmembrane region" description="Helical" evidence="6">
    <location>
        <begin position="46"/>
        <end position="73"/>
    </location>
</feature>
<dbReference type="Gene3D" id="3.30.70.120">
    <property type="match status" value="1"/>
</dbReference>
<keyword evidence="5 6" id="KW-0472">Membrane</keyword>
<dbReference type="RefSeq" id="WP_027448672.1">
    <property type="nucleotide sequence ID" value="NZ_AVPF01000008.1"/>
</dbReference>
<dbReference type="AlphaFoldDB" id="A0A0A5GGP7"/>
<dbReference type="PANTHER" id="PTHR33545">
    <property type="entry name" value="UPF0750 MEMBRANE PROTEIN YITT-RELATED"/>
    <property type="match status" value="1"/>
</dbReference>
<dbReference type="PIRSF" id="PIRSF006483">
    <property type="entry name" value="Membrane_protein_YitT"/>
    <property type="match status" value="1"/>
</dbReference>
<dbReference type="InterPro" id="IPR051461">
    <property type="entry name" value="UPF0750_membrane"/>
</dbReference>
<evidence type="ECO:0000256" key="6">
    <source>
        <dbReference type="SAM" id="Phobius"/>
    </source>
</evidence>
<comment type="subcellular location">
    <subcellularLocation>
        <location evidence="1">Cell membrane</location>
        <topology evidence="1">Multi-pass membrane protein</topology>
    </subcellularLocation>
</comment>
<feature type="transmembrane region" description="Helical" evidence="6">
    <location>
        <begin position="107"/>
        <end position="126"/>
    </location>
</feature>
<dbReference type="InterPro" id="IPR019264">
    <property type="entry name" value="DUF2179"/>
</dbReference>
<gene>
    <name evidence="8" type="ORF">N783_21100</name>
</gene>
<dbReference type="InterPro" id="IPR003740">
    <property type="entry name" value="YitT"/>
</dbReference>
<evidence type="ECO:0000256" key="4">
    <source>
        <dbReference type="ARBA" id="ARBA00022989"/>
    </source>
</evidence>
<dbReference type="EMBL" id="AVPF01000008">
    <property type="protein sequence ID" value="KGX90290.1"/>
    <property type="molecule type" value="Genomic_DNA"/>
</dbReference>
<accession>A0A0A5GGP7</accession>
<evidence type="ECO:0000256" key="1">
    <source>
        <dbReference type="ARBA" id="ARBA00004651"/>
    </source>
</evidence>
<comment type="caution">
    <text evidence="8">The sequence shown here is derived from an EMBL/GenBank/DDBJ whole genome shotgun (WGS) entry which is preliminary data.</text>
</comment>
<proteinExistence type="predicted"/>
<sequence>MLRKLLSFFIINLGVFCVAVNVHFFLSPNNLATGGVSGLSIVLHDLFPGLSLGLFMLIANIVCFILGFIFIGFNFGAKTIYTSFAVSFMVWGLERFAPMSSPLSDDILIQLIIGQAIAAAGIAMVFHQGASTGGTDILAMILNKYFSIEMGKGVLFSDIAIAASSIFVFGPQTGLYAFFGVILNGIVIDYTLQQFNDNKEIVIISRESDLVREFIVRELGKGATIHSAKGAFTQDSKEVITTILKRKDYSRLRKYISEIDQTAFITVHATNEILGQNFKRLA</sequence>
<dbReference type="Proteomes" id="UP000030403">
    <property type="component" value="Unassembled WGS sequence"/>
</dbReference>
<name>A0A0A5GGP7_9BACI</name>
<keyword evidence="3 6" id="KW-0812">Transmembrane</keyword>
<dbReference type="Pfam" id="PF02588">
    <property type="entry name" value="YitT_membrane"/>
    <property type="match status" value="1"/>
</dbReference>
<evidence type="ECO:0000259" key="7">
    <source>
        <dbReference type="Pfam" id="PF10035"/>
    </source>
</evidence>
<evidence type="ECO:0000313" key="8">
    <source>
        <dbReference type="EMBL" id="KGX90290.1"/>
    </source>
</evidence>
<evidence type="ECO:0000256" key="3">
    <source>
        <dbReference type="ARBA" id="ARBA00022692"/>
    </source>
</evidence>
<feature type="domain" description="DUF2179" evidence="7">
    <location>
        <begin position="222"/>
        <end position="275"/>
    </location>
</feature>